<keyword evidence="1" id="KW-0732">Signal</keyword>
<dbReference type="Pfam" id="PF01419">
    <property type="entry name" value="Jacalin"/>
    <property type="match status" value="1"/>
</dbReference>
<evidence type="ECO:0000313" key="3">
    <source>
        <dbReference type="EMBL" id="KAE9007537.1"/>
    </source>
</evidence>
<dbReference type="Proteomes" id="UP000429607">
    <property type="component" value="Unassembled WGS sequence"/>
</dbReference>
<reference evidence="5 7" key="1">
    <citation type="submission" date="2018-08" db="EMBL/GenBank/DDBJ databases">
        <title>Genomic investigation of the strawberry pathogen Phytophthora fragariae indicates pathogenicity is determined by transcriptional variation in three key races.</title>
        <authorList>
            <person name="Adams T.M."/>
            <person name="Armitage A.D."/>
            <person name="Sobczyk M.K."/>
            <person name="Bates H.J."/>
            <person name="Dunwell J.M."/>
            <person name="Nellist C.F."/>
            <person name="Harrison R.J."/>
        </authorList>
    </citation>
    <scope>NUCLEOTIDE SEQUENCE [LARGE SCALE GENOMIC DNA]</scope>
    <source>
        <strain evidence="4 6">SCRP249</strain>
        <strain evidence="3 8">SCRP324</strain>
        <strain evidence="5 7">SCRP333</strain>
    </source>
</reference>
<dbReference type="EMBL" id="QXFU01001220">
    <property type="protein sequence ID" value="KAE9007537.1"/>
    <property type="molecule type" value="Genomic_DNA"/>
</dbReference>
<name>A0A6A4FT90_9STRA</name>
<accession>A0A6A4FT90</accession>
<comment type="caution">
    <text evidence="5">The sequence shown here is derived from an EMBL/GenBank/DDBJ whole genome shotgun (WGS) entry which is preliminary data.</text>
</comment>
<dbReference type="SUPFAM" id="SSF51101">
    <property type="entry name" value="Mannose-binding lectins"/>
    <property type="match status" value="1"/>
</dbReference>
<dbReference type="PROSITE" id="PS51752">
    <property type="entry name" value="JACALIN_LECTIN"/>
    <property type="match status" value="1"/>
</dbReference>
<evidence type="ECO:0000313" key="6">
    <source>
        <dbReference type="Proteomes" id="UP000429607"/>
    </source>
</evidence>
<dbReference type="EMBL" id="QXFT01000231">
    <property type="protein sequence ID" value="KAE9350125.1"/>
    <property type="molecule type" value="Genomic_DNA"/>
</dbReference>
<proteinExistence type="predicted"/>
<dbReference type="SMART" id="SM00915">
    <property type="entry name" value="Jacalin"/>
    <property type="match status" value="1"/>
</dbReference>
<feature type="chain" id="PRO_5033525399" description="Jacalin-type lectin domain-containing protein" evidence="1">
    <location>
        <begin position="23"/>
        <end position="679"/>
    </location>
</feature>
<evidence type="ECO:0000313" key="5">
    <source>
        <dbReference type="EMBL" id="KAE9350125.1"/>
    </source>
</evidence>
<organism evidence="5 7">
    <name type="scientific">Phytophthora rubi</name>
    <dbReference type="NCBI Taxonomy" id="129364"/>
    <lineage>
        <taxon>Eukaryota</taxon>
        <taxon>Sar</taxon>
        <taxon>Stramenopiles</taxon>
        <taxon>Oomycota</taxon>
        <taxon>Peronosporomycetes</taxon>
        <taxon>Peronosporales</taxon>
        <taxon>Peronosporaceae</taxon>
        <taxon>Phytophthora</taxon>
    </lineage>
</organism>
<dbReference type="Gene3D" id="2.100.10.30">
    <property type="entry name" value="Jacalin-like lectin domain"/>
    <property type="match status" value="1"/>
</dbReference>
<feature type="domain" description="Jacalin-type lectin" evidence="2">
    <location>
        <begin position="28"/>
        <end position="170"/>
    </location>
</feature>
<evidence type="ECO:0000313" key="7">
    <source>
        <dbReference type="Proteomes" id="UP000434957"/>
    </source>
</evidence>
<evidence type="ECO:0000313" key="4">
    <source>
        <dbReference type="EMBL" id="KAE9012205.1"/>
    </source>
</evidence>
<gene>
    <name evidence="4" type="ORF">PR001_g15724</name>
    <name evidence="3" type="ORF">PR002_g16169</name>
    <name evidence="5" type="ORF">PR003_g5525</name>
</gene>
<keyword evidence="7" id="KW-1185">Reference proteome</keyword>
<evidence type="ECO:0000256" key="1">
    <source>
        <dbReference type="SAM" id="SignalP"/>
    </source>
</evidence>
<dbReference type="InterPro" id="IPR001229">
    <property type="entry name" value="Jacalin-like_lectin_dom"/>
</dbReference>
<dbReference type="InterPro" id="IPR036404">
    <property type="entry name" value="Jacalin-like_lectin_dom_sf"/>
</dbReference>
<dbReference type="EMBL" id="QXFV01001200">
    <property type="protein sequence ID" value="KAE9012205.1"/>
    <property type="molecule type" value="Genomic_DNA"/>
</dbReference>
<dbReference type="Proteomes" id="UP000435112">
    <property type="component" value="Unassembled WGS sequence"/>
</dbReference>
<protein>
    <recommendedName>
        <fullName evidence="2">Jacalin-type lectin domain-containing protein</fullName>
    </recommendedName>
</protein>
<dbReference type="OrthoDB" id="40902at2759"/>
<sequence>MSPSLLLQTLTLLVLYVALGAAFSHRDIQLSETFGEGTKGIAFSDITGVKLGQTFNSITVRGDERVDQVTLRVASPDEETWTHGGSGGTDSILILGPNEYITSMEVHVAEKDGRKRVFYLRLCTSSGNSVGAGSKTAESTTVVAPAGFHLSGFFGRAGTEVYELGAIWTRINATHLLLTDDMGSEWYGKKVRNWVGPTIGDATDSACYRKTEAFNSDKLCPLGFNKTDSNCIAQCPLSYPVKCFQECIPQNDDCALEIFQKTASVVSVIFNTATVGIFGEVSAAYKAAKLTYMCAASIISVLKSLVYFLRFQQTTAPQGSVEELLSVAYQSDVVLVDLPITVCTCLGMPISMAARATGVVIAVVENIVKQAIINGDQILSSANDVMTFLHNVSALNSPDDSTVVDLQEFIDSNTTCGYQLMRLPDRVSDAVQSIRNATPGASNEDIRVTISRSSLVLNDVSVVTNNCMGEVLGNKTTEAAFQTRDLLRKTMGVIIDQLIETNSTDMGADVAKKETTLESTNLGLVVLAGLDPTGILWMVSQFVQPTCGPTSFIGEIDDGTLFDALGLTTVGEAFEGSYGAWTKEGDGMVNIVFTSTDTKDVTVVIHSGGNDYAKVKVPSCETVAWNATVAELADKTLYLDRWRPNFIGIPGSGGGSLVLWIPRSSKGGHLTLNVRINAS</sequence>
<dbReference type="Proteomes" id="UP000434957">
    <property type="component" value="Unassembled WGS sequence"/>
</dbReference>
<evidence type="ECO:0000313" key="8">
    <source>
        <dbReference type="Proteomes" id="UP000435112"/>
    </source>
</evidence>
<evidence type="ECO:0000259" key="2">
    <source>
        <dbReference type="PROSITE" id="PS51752"/>
    </source>
</evidence>
<feature type="signal peptide" evidence="1">
    <location>
        <begin position="1"/>
        <end position="22"/>
    </location>
</feature>
<dbReference type="AlphaFoldDB" id="A0A6A4FT90"/>